<dbReference type="InterPro" id="IPR013087">
    <property type="entry name" value="Znf_C2H2_type"/>
</dbReference>
<evidence type="ECO:0000313" key="11">
    <source>
        <dbReference type="Proteomes" id="UP000324222"/>
    </source>
</evidence>
<keyword evidence="5" id="KW-0862">Zinc</keyword>
<dbReference type="PANTHER" id="PTHR24394:SF0">
    <property type="entry name" value="ZINC FINGER AND BTB DOMAIN-CONTAINING PROTEIN 40"/>
    <property type="match status" value="1"/>
</dbReference>
<sequence length="637" mass="72414">MDLFTCGICKLTFHKLDAFLEHKHKHGIVKKRSQSAVDLSSVGEKPKINLVVEGPCEDIPHESGINNIRGMSHEVQEQMENTYSKASKKVVPDDRTTVEGELPSLKNEANDEAGNSSTEEIFVEHQDRSTSNGNMTHGFGDGALLNSESMSLVPGDCSELEYTPSPGIYTLILNTDNTFSLVSEGCQVPATQTCNTVFVCWPCQKFAPSQAEILSHISANHPQDLSNINHCMFELSPLSPPHGNNTAEAVRHVNGRKVQRKLGRPRKEELIGQQEPQPIRRKFKVEANGTLCLDCDKLFPKQRQFDKHRCSVWQDDQVLQDQLLSKHPASPLTSAEGGAEEISNADALQKDEAEEEEWQRSGTCKPRGRVAEKRKRGRPPKVDQFRGETSTLNSTKCSSDITKSVGPSRFQHIPTLPLFSNPQQKEHLHKWIAQTDLSFVDDIIDKVYPEKKLSEKRDAPAMFTCRECKLLFRSLTSCRRHCAKHMTKKAFTCPDCDFATANIGGLYSHYRNHTQNLYACDKCDFRARIKAHYRDHLETHNPCRHICRICQKPYSTSSSLRSHIYLNHRNEEGMKYVWWLRRKNQEQDKKNVVFQCPVCYQLFSELSLANQHFAAHEHSAPQEVMKCEDTHLIMCME</sequence>
<feature type="region of interest" description="Disordered" evidence="8">
    <location>
        <begin position="328"/>
        <end position="400"/>
    </location>
</feature>
<evidence type="ECO:0000256" key="3">
    <source>
        <dbReference type="ARBA" id="ARBA00022737"/>
    </source>
</evidence>
<evidence type="ECO:0000313" key="10">
    <source>
        <dbReference type="EMBL" id="MPC14285.1"/>
    </source>
</evidence>
<feature type="compositionally biased region" description="Basic residues" evidence="8">
    <location>
        <begin position="366"/>
        <end position="379"/>
    </location>
</feature>
<dbReference type="AlphaFoldDB" id="A0A5B7CYZ9"/>
<comment type="caution">
    <text evidence="10">The sequence shown here is derived from an EMBL/GenBank/DDBJ whole genome shotgun (WGS) entry which is preliminary data.</text>
</comment>
<keyword evidence="6" id="KW-0539">Nucleus</keyword>
<evidence type="ECO:0000256" key="5">
    <source>
        <dbReference type="ARBA" id="ARBA00022833"/>
    </source>
</evidence>
<evidence type="ECO:0000256" key="1">
    <source>
        <dbReference type="ARBA" id="ARBA00004123"/>
    </source>
</evidence>
<evidence type="ECO:0000256" key="2">
    <source>
        <dbReference type="ARBA" id="ARBA00022723"/>
    </source>
</evidence>
<evidence type="ECO:0000259" key="9">
    <source>
        <dbReference type="PROSITE" id="PS50157"/>
    </source>
</evidence>
<organism evidence="10 11">
    <name type="scientific">Portunus trituberculatus</name>
    <name type="common">Swimming crab</name>
    <name type="synonym">Neptunus trituberculatus</name>
    <dbReference type="NCBI Taxonomy" id="210409"/>
    <lineage>
        <taxon>Eukaryota</taxon>
        <taxon>Metazoa</taxon>
        <taxon>Ecdysozoa</taxon>
        <taxon>Arthropoda</taxon>
        <taxon>Crustacea</taxon>
        <taxon>Multicrustacea</taxon>
        <taxon>Malacostraca</taxon>
        <taxon>Eumalacostraca</taxon>
        <taxon>Eucarida</taxon>
        <taxon>Decapoda</taxon>
        <taxon>Pleocyemata</taxon>
        <taxon>Brachyura</taxon>
        <taxon>Eubrachyura</taxon>
        <taxon>Portunoidea</taxon>
        <taxon>Portunidae</taxon>
        <taxon>Portuninae</taxon>
        <taxon>Portunus</taxon>
    </lineage>
</organism>
<dbReference type="Pfam" id="PF00096">
    <property type="entry name" value="zf-C2H2"/>
    <property type="match status" value="1"/>
</dbReference>
<evidence type="ECO:0000256" key="6">
    <source>
        <dbReference type="ARBA" id="ARBA00023242"/>
    </source>
</evidence>
<dbReference type="GO" id="GO:0005634">
    <property type="term" value="C:nucleus"/>
    <property type="evidence" value="ECO:0007669"/>
    <property type="project" value="UniProtKB-SubCell"/>
</dbReference>
<protein>
    <submittedName>
        <fullName evidence="10">Zinc finger protein ZFAT</fullName>
    </submittedName>
</protein>
<dbReference type="PANTHER" id="PTHR24394">
    <property type="entry name" value="ZINC FINGER PROTEIN"/>
    <property type="match status" value="1"/>
</dbReference>
<dbReference type="OrthoDB" id="3561125at2759"/>
<dbReference type="GO" id="GO:0000981">
    <property type="term" value="F:DNA-binding transcription factor activity, RNA polymerase II-specific"/>
    <property type="evidence" value="ECO:0007669"/>
    <property type="project" value="TreeGrafter"/>
</dbReference>
<dbReference type="GO" id="GO:0008270">
    <property type="term" value="F:zinc ion binding"/>
    <property type="evidence" value="ECO:0007669"/>
    <property type="project" value="UniProtKB-KW"/>
</dbReference>
<evidence type="ECO:0000256" key="8">
    <source>
        <dbReference type="SAM" id="MobiDB-lite"/>
    </source>
</evidence>
<feature type="domain" description="C2H2-type" evidence="9">
    <location>
        <begin position="463"/>
        <end position="490"/>
    </location>
</feature>
<feature type="domain" description="C2H2-type" evidence="9">
    <location>
        <begin position="594"/>
        <end position="621"/>
    </location>
</feature>
<reference evidence="10 11" key="1">
    <citation type="submission" date="2019-05" db="EMBL/GenBank/DDBJ databases">
        <title>Another draft genome of Portunus trituberculatus and its Hox gene families provides insights of decapod evolution.</title>
        <authorList>
            <person name="Jeong J.-H."/>
            <person name="Song I."/>
            <person name="Kim S."/>
            <person name="Choi T."/>
            <person name="Kim D."/>
            <person name="Ryu S."/>
            <person name="Kim W."/>
        </authorList>
    </citation>
    <scope>NUCLEOTIDE SEQUENCE [LARGE SCALE GENOMIC DNA]</scope>
    <source>
        <tissue evidence="10">Muscle</tissue>
    </source>
</reference>
<comment type="subcellular location">
    <subcellularLocation>
        <location evidence="1">Nucleus</location>
    </subcellularLocation>
</comment>
<dbReference type="Gene3D" id="3.30.160.60">
    <property type="entry name" value="Classic Zinc Finger"/>
    <property type="match status" value="2"/>
</dbReference>
<dbReference type="Proteomes" id="UP000324222">
    <property type="component" value="Unassembled WGS sequence"/>
</dbReference>
<keyword evidence="11" id="KW-1185">Reference proteome</keyword>
<dbReference type="SUPFAM" id="SSF57667">
    <property type="entry name" value="beta-beta-alpha zinc fingers"/>
    <property type="match status" value="2"/>
</dbReference>
<keyword evidence="2" id="KW-0479">Metal-binding</keyword>
<proteinExistence type="predicted"/>
<gene>
    <name evidence="10" type="primary">Zfat_0</name>
    <name evidence="10" type="ORF">E2C01_007047</name>
</gene>
<dbReference type="EMBL" id="VSRR010000341">
    <property type="protein sequence ID" value="MPC14285.1"/>
    <property type="molecule type" value="Genomic_DNA"/>
</dbReference>
<dbReference type="InterPro" id="IPR036236">
    <property type="entry name" value="Znf_C2H2_sf"/>
</dbReference>
<dbReference type="PROSITE" id="PS00028">
    <property type="entry name" value="ZINC_FINGER_C2H2_1"/>
    <property type="match status" value="4"/>
</dbReference>
<feature type="region of interest" description="Disordered" evidence="8">
    <location>
        <begin position="84"/>
        <end position="117"/>
    </location>
</feature>
<evidence type="ECO:0000256" key="7">
    <source>
        <dbReference type="PROSITE-ProRule" id="PRU00042"/>
    </source>
</evidence>
<feature type="compositionally biased region" description="Polar residues" evidence="8">
    <location>
        <begin position="387"/>
        <end position="400"/>
    </location>
</feature>
<evidence type="ECO:0000256" key="4">
    <source>
        <dbReference type="ARBA" id="ARBA00022771"/>
    </source>
</evidence>
<accession>A0A5B7CYZ9</accession>
<feature type="domain" description="C2H2-type" evidence="9">
    <location>
        <begin position="545"/>
        <end position="573"/>
    </location>
</feature>
<keyword evidence="4 7" id="KW-0863">Zinc-finger</keyword>
<name>A0A5B7CYZ9_PORTR</name>
<dbReference type="PROSITE" id="PS50157">
    <property type="entry name" value="ZINC_FINGER_C2H2_2"/>
    <property type="match status" value="3"/>
</dbReference>
<dbReference type="SMART" id="SM00355">
    <property type="entry name" value="ZnF_C2H2"/>
    <property type="match status" value="7"/>
</dbReference>
<keyword evidence="3" id="KW-0677">Repeat</keyword>